<keyword evidence="1" id="KW-0472">Membrane</keyword>
<keyword evidence="2" id="KW-0934">Plastid</keyword>
<accession>A0A9Y1I400</accession>
<geneLocation type="plastid" evidence="2"/>
<dbReference type="AlphaFoldDB" id="A0A9Y1I400"/>
<dbReference type="InterPro" id="IPR019634">
    <property type="entry name" value="Uncharacterised_Ycf49"/>
</dbReference>
<keyword evidence="1" id="KW-1133">Transmembrane helix</keyword>
<sequence>MNILSLPTWIIHIGTLLEWLLIIDFIDCYIMINPNERSFYNYKFLILANSLALSSGFIACIWHIFNNYITLNWLIIFQAMLTFLSNFFLFIALYQHNFYRNYE</sequence>
<proteinExistence type="predicted"/>
<gene>
    <name evidence="2" type="primary">ycf49</name>
    <name evidence="2" type="ORF">CspTHAL103_045</name>
</gene>
<feature type="transmembrane region" description="Helical" evidence="1">
    <location>
        <begin position="44"/>
        <end position="65"/>
    </location>
</feature>
<feature type="transmembrane region" description="Helical" evidence="1">
    <location>
        <begin position="71"/>
        <end position="94"/>
    </location>
</feature>
<keyword evidence="1" id="KW-0812">Transmembrane</keyword>
<name>A0A9Y1I400_9RHOD</name>
<reference evidence="2" key="1">
    <citation type="journal article" date="2023" name="J. Phycol.">
        <title>Revised classification of the Cyanidiophyceae based on plastid genome data with descriptions of the Cavernulicolales ord. nov. and Galdieriales ord. nov. (Rhodophyta).</title>
        <authorList>
            <person name="Park S.I."/>
            <person name="Cho C.H."/>
            <person name="Ciniglia C."/>
            <person name="Huang T.Y."/>
            <person name="Liu S.L."/>
            <person name="Bustamante D.E."/>
            <person name="Calderon M.S."/>
            <person name="Mansilla A."/>
            <person name="McDermott T."/>
            <person name="Andersen R.A."/>
            <person name="Yoon H.S."/>
        </authorList>
    </citation>
    <scope>NUCLEOTIDE SEQUENCE</scope>
</reference>
<dbReference type="Pfam" id="PF10693">
    <property type="entry name" value="DUF2499"/>
    <property type="match status" value="1"/>
</dbReference>
<protein>
    <submittedName>
        <fullName evidence="2">Uncharacterized protein</fullName>
    </submittedName>
</protein>
<organism evidence="2">
    <name type="scientific">Cyanidium sp. THAL103</name>
    <dbReference type="NCBI Taxonomy" id="3027999"/>
    <lineage>
        <taxon>Eukaryota</taxon>
        <taxon>Rhodophyta</taxon>
        <taxon>Bangiophyceae</taxon>
        <taxon>Cyanidiales</taxon>
        <taxon>Cyanidiaceae</taxon>
        <taxon>Cyanidium</taxon>
    </lineage>
</organism>
<dbReference type="EMBL" id="OP616817">
    <property type="protein sequence ID" value="WDA99969.1"/>
    <property type="molecule type" value="Genomic_DNA"/>
</dbReference>
<dbReference type="PANTHER" id="PTHR33833">
    <property type="entry name" value="NUCLEOLAR-LIKE PROTEIN-RELATED"/>
    <property type="match status" value="1"/>
</dbReference>
<dbReference type="PANTHER" id="PTHR33833:SF3">
    <property type="entry name" value="YCF49-LIKE PROTEIN"/>
    <property type="match status" value="1"/>
</dbReference>
<evidence type="ECO:0000313" key="2">
    <source>
        <dbReference type="EMBL" id="WDA99969.1"/>
    </source>
</evidence>
<feature type="transmembrane region" description="Helical" evidence="1">
    <location>
        <begin position="6"/>
        <end position="32"/>
    </location>
</feature>
<evidence type="ECO:0000256" key="1">
    <source>
        <dbReference type="SAM" id="Phobius"/>
    </source>
</evidence>